<organism evidence="1 2">
    <name type="scientific">Mycena metata</name>
    <dbReference type="NCBI Taxonomy" id="1033252"/>
    <lineage>
        <taxon>Eukaryota</taxon>
        <taxon>Fungi</taxon>
        <taxon>Dikarya</taxon>
        <taxon>Basidiomycota</taxon>
        <taxon>Agaricomycotina</taxon>
        <taxon>Agaricomycetes</taxon>
        <taxon>Agaricomycetidae</taxon>
        <taxon>Agaricales</taxon>
        <taxon>Marasmiineae</taxon>
        <taxon>Mycenaceae</taxon>
        <taxon>Mycena</taxon>
    </lineage>
</organism>
<dbReference type="EMBL" id="JARKIB010000052">
    <property type="protein sequence ID" value="KAJ7754601.1"/>
    <property type="molecule type" value="Genomic_DNA"/>
</dbReference>
<dbReference type="AlphaFoldDB" id="A0AAD7ND07"/>
<keyword evidence="2" id="KW-1185">Reference proteome</keyword>
<reference evidence="1" key="1">
    <citation type="submission" date="2023-03" db="EMBL/GenBank/DDBJ databases">
        <title>Massive genome expansion in bonnet fungi (Mycena s.s.) driven by repeated elements and novel gene families across ecological guilds.</title>
        <authorList>
            <consortium name="Lawrence Berkeley National Laboratory"/>
            <person name="Harder C.B."/>
            <person name="Miyauchi S."/>
            <person name="Viragh M."/>
            <person name="Kuo A."/>
            <person name="Thoen E."/>
            <person name="Andreopoulos B."/>
            <person name="Lu D."/>
            <person name="Skrede I."/>
            <person name="Drula E."/>
            <person name="Henrissat B."/>
            <person name="Morin E."/>
            <person name="Kohler A."/>
            <person name="Barry K."/>
            <person name="LaButti K."/>
            <person name="Morin E."/>
            <person name="Salamov A."/>
            <person name="Lipzen A."/>
            <person name="Mereny Z."/>
            <person name="Hegedus B."/>
            <person name="Baldrian P."/>
            <person name="Stursova M."/>
            <person name="Weitz H."/>
            <person name="Taylor A."/>
            <person name="Grigoriev I.V."/>
            <person name="Nagy L.G."/>
            <person name="Martin F."/>
            <person name="Kauserud H."/>
        </authorList>
    </citation>
    <scope>NUCLEOTIDE SEQUENCE</scope>
    <source>
        <strain evidence="1">CBHHK182m</strain>
    </source>
</reference>
<name>A0AAD7ND07_9AGAR</name>
<evidence type="ECO:0000313" key="1">
    <source>
        <dbReference type="EMBL" id="KAJ7754601.1"/>
    </source>
</evidence>
<proteinExistence type="predicted"/>
<protein>
    <submittedName>
        <fullName evidence="1">Uncharacterized protein</fullName>
    </submittedName>
</protein>
<accession>A0AAD7ND07</accession>
<sequence>MAPAEVGLNFVPALIAACKVLKVSAAGVMPFKGFPEDDDVCTGTITEQGSILAHVLREILPFGQTATKLCAGTLGVCQSPPVNQYKFPFPGSKAGVFRPVASAGRTPFQHFSSHRS</sequence>
<dbReference type="Proteomes" id="UP001215598">
    <property type="component" value="Unassembled WGS sequence"/>
</dbReference>
<comment type="caution">
    <text evidence="1">The sequence shown here is derived from an EMBL/GenBank/DDBJ whole genome shotgun (WGS) entry which is preliminary data.</text>
</comment>
<evidence type="ECO:0000313" key="2">
    <source>
        <dbReference type="Proteomes" id="UP001215598"/>
    </source>
</evidence>
<gene>
    <name evidence="1" type="ORF">B0H16DRAFT_1542926</name>
</gene>